<dbReference type="EMBL" id="LUCH01004750">
    <property type="protein sequence ID" value="KAF5398676.1"/>
    <property type="molecule type" value="Genomic_DNA"/>
</dbReference>
<dbReference type="PANTHER" id="PTHR11552:SF147">
    <property type="entry name" value="CHOLINE DEHYDROGENASE, MITOCHONDRIAL"/>
    <property type="match status" value="1"/>
</dbReference>
<feature type="non-terminal residue" evidence="2">
    <location>
        <position position="246"/>
    </location>
</feature>
<keyword evidence="3" id="KW-1185">Reference proteome</keyword>
<dbReference type="InterPro" id="IPR036188">
    <property type="entry name" value="FAD/NAD-bd_sf"/>
</dbReference>
<dbReference type="AlphaFoldDB" id="A0A8J4WFX3"/>
<comment type="caution">
    <text evidence="2">The sequence shown here is derived from an EMBL/GenBank/DDBJ whole genome shotgun (WGS) entry which is preliminary data.</text>
</comment>
<accession>A0A8J4WFX3</accession>
<reference evidence="2" key="1">
    <citation type="submission" date="2019-05" db="EMBL/GenBank/DDBJ databases">
        <title>Annotation for the trematode Paragonimus heterotremus.</title>
        <authorList>
            <person name="Choi Y.-J."/>
        </authorList>
    </citation>
    <scope>NUCLEOTIDE SEQUENCE</scope>
    <source>
        <strain evidence="2">LC</strain>
    </source>
</reference>
<dbReference type="OrthoDB" id="269227at2759"/>
<dbReference type="Proteomes" id="UP000748531">
    <property type="component" value="Unassembled WGS sequence"/>
</dbReference>
<evidence type="ECO:0000313" key="3">
    <source>
        <dbReference type="Proteomes" id="UP000748531"/>
    </source>
</evidence>
<comment type="similarity">
    <text evidence="1">Belongs to the GMC oxidoreductase family.</text>
</comment>
<organism evidence="2 3">
    <name type="scientific">Paragonimus heterotremus</name>
    <dbReference type="NCBI Taxonomy" id="100268"/>
    <lineage>
        <taxon>Eukaryota</taxon>
        <taxon>Metazoa</taxon>
        <taxon>Spiralia</taxon>
        <taxon>Lophotrochozoa</taxon>
        <taxon>Platyhelminthes</taxon>
        <taxon>Trematoda</taxon>
        <taxon>Digenea</taxon>
        <taxon>Plagiorchiida</taxon>
        <taxon>Troglotremata</taxon>
        <taxon>Troglotrematidae</taxon>
        <taxon>Paragonimus</taxon>
    </lineage>
</organism>
<gene>
    <name evidence="2" type="ORF">PHET_08437</name>
</gene>
<dbReference type="InterPro" id="IPR012132">
    <property type="entry name" value="GMC_OxRdtase"/>
</dbReference>
<evidence type="ECO:0000313" key="2">
    <source>
        <dbReference type="EMBL" id="KAF5398676.1"/>
    </source>
</evidence>
<dbReference type="Gene3D" id="3.50.50.60">
    <property type="entry name" value="FAD/NAD(P)-binding domain"/>
    <property type="match status" value="1"/>
</dbReference>
<dbReference type="GO" id="GO:0050660">
    <property type="term" value="F:flavin adenine dinucleotide binding"/>
    <property type="evidence" value="ECO:0007669"/>
    <property type="project" value="InterPro"/>
</dbReference>
<dbReference type="PANTHER" id="PTHR11552">
    <property type="entry name" value="GLUCOSE-METHANOL-CHOLINE GMC OXIDOREDUCTASE"/>
    <property type="match status" value="1"/>
</dbReference>
<name>A0A8J4WFX3_9TREM</name>
<evidence type="ECO:0000256" key="1">
    <source>
        <dbReference type="ARBA" id="ARBA00010790"/>
    </source>
</evidence>
<proteinExistence type="inferred from homology"/>
<protein>
    <submittedName>
        <fullName evidence="2">Uncharacterized protein</fullName>
    </submittedName>
</protein>
<dbReference type="GO" id="GO:0016491">
    <property type="term" value="F:oxidoreductase activity"/>
    <property type="evidence" value="ECO:0007669"/>
    <property type="project" value="TreeGrafter"/>
</dbReference>
<sequence>WTLQTILPAVLYTLSTLPLFFYSVGGGTAGSVLASKLVEAFQQLNQTRGPCFQREQTLPGLCVSQNQYLQVLRSRRRPKQSLPSCNNPSPHILILEAGPQMSWLQRKLSDIPLASPLLLGVGIDRIYKTVSQTASAAGMKDKQLLLPTGRMLGGTAMLNAMIFSFGNREDESSKQFHSWYPHFFSELFKINEPATGCQLRPEPVHRHPITEKLHSALCDIFEALRLPVVDKSDGWTSEGLHTPLSE</sequence>